<keyword evidence="2" id="KW-0808">Transferase</keyword>
<name>A0A1G8I225_9BACI</name>
<organism evidence="2 3">
    <name type="scientific">Alteribacillus bidgolensis</name>
    <dbReference type="NCBI Taxonomy" id="930129"/>
    <lineage>
        <taxon>Bacteria</taxon>
        <taxon>Bacillati</taxon>
        <taxon>Bacillota</taxon>
        <taxon>Bacilli</taxon>
        <taxon>Bacillales</taxon>
        <taxon>Bacillaceae</taxon>
        <taxon>Alteribacillus</taxon>
    </lineage>
</organism>
<dbReference type="Gene3D" id="3.90.550.10">
    <property type="entry name" value="Spore Coat Polysaccharide Biosynthesis Protein SpsA, Chain A"/>
    <property type="match status" value="1"/>
</dbReference>
<evidence type="ECO:0000313" key="2">
    <source>
        <dbReference type="EMBL" id="SDI12989.1"/>
    </source>
</evidence>
<sequence length="402" mass="47512">MKIRKERPLGRDIEISIIIPTYNKYPKNLLTLYSIENQQFDLSKVEVIMIDDGSTDKTRTLIGHTFPFHFKLLRNIQNIGRPTSRNLGIKNANGKILIFLDAEIIVQPDFLSIHHHYHSKHPNMVVTGVMSIRRLYSALYPDFSEGQLQECREIIQNLPELKAKFDAFEKKPQKLLLLNKHHISSEKYKRLSTITPYEKFYNRVIIANYGYELRGYRIPWQLFGTGHVSVSKKAIEQAGLFSEYPGYGWDDLEMGYRLYKNGAVFTSDERLVSYHQEHPIAKTIRDESKENYFRFQETYKEIGQMIISLTFLPVPFNLHKTNQILINYHALCKQFPDSYKSIKQYFHRMLRKIGRLYSQNKSITHLSDKKINKDALSNEKQQLRKLKRYQMFLKCFETLERL</sequence>
<dbReference type="OrthoDB" id="9812302at2"/>
<dbReference type="AlphaFoldDB" id="A0A1G8I225"/>
<reference evidence="2 3" key="1">
    <citation type="submission" date="2016-10" db="EMBL/GenBank/DDBJ databases">
        <authorList>
            <person name="de Groot N.N."/>
        </authorList>
    </citation>
    <scope>NUCLEOTIDE SEQUENCE [LARGE SCALE GENOMIC DNA]</scope>
    <source>
        <strain evidence="3">P4B,CCM 7963,CECT 7998,DSM 25260,IBRC-M 10614,KCTC 13821</strain>
    </source>
</reference>
<dbReference type="PANTHER" id="PTHR43685:SF2">
    <property type="entry name" value="GLYCOSYLTRANSFERASE 2-LIKE DOMAIN-CONTAINING PROTEIN"/>
    <property type="match status" value="1"/>
</dbReference>
<dbReference type="Proteomes" id="UP000199017">
    <property type="component" value="Unassembled WGS sequence"/>
</dbReference>
<dbReference type="STRING" id="930129.SAMN05216352_10510"/>
<dbReference type="SUPFAM" id="SSF53448">
    <property type="entry name" value="Nucleotide-diphospho-sugar transferases"/>
    <property type="match status" value="1"/>
</dbReference>
<dbReference type="InterPro" id="IPR001173">
    <property type="entry name" value="Glyco_trans_2-like"/>
</dbReference>
<dbReference type="RefSeq" id="WP_091584130.1">
    <property type="nucleotide sequence ID" value="NZ_FNDU01000005.1"/>
</dbReference>
<evidence type="ECO:0000259" key="1">
    <source>
        <dbReference type="Pfam" id="PF00535"/>
    </source>
</evidence>
<dbReference type="CDD" id="cd00761">
    <property type="entry name" value="Glyco_tranf_GTA_type"/>
    <property type="match status" value="1"/>
</dbReference>
<evidence type="ECO:0000313" key="3">
    <source>
        <dbReference type="Proteomes" id="UP000199017"/>
    </source>
</evidence>
<dbReference type="InterPro" id="IPR050834">
    <property type="entry name" value="Glycosyltransf_2"/>
</dbReference>
<dbReference type="EMBL" id="FNDU01000005">
    <property type="protein sequence ID" value="SDI12989.1"/>
    <property type="molecule type" value="Genomic_DNA"/>
</dbReference>
<dbReference type="InterPro" id="IPR029044">
    <property type="entry name" value="Nucleotide-diphossugar_trans"/>
</dbReference>
<dbReference type="Pfam" id="PF00535">
    <property type="entry name" value="Glycos_transf_2"/>
    <property type="match status" value="1"/>
</dbReference>
<dbReference type="GO" id="GO:0016740">
    <property type="term" value="F:transferase activity"/>
    <property type="evidence" value="ECO:0007669"/>
    <property type="project" value="UniProtKB-KW"/>
</dbReference>
<keyword evidence="3" id="KW-1185">Reference proteome</keyword>
<dbReference type="PANTHER" id="PTHR43685">
    <property type="entry name" value="GLYCOSYLTRANSFERASE"/>
    <property type="match status" value="1"/>
</dbReference>
<feature type="domain" description="Glycosyltransferase 2-like" evidence="1">
    <location>
        <begin position="16"/>
        <end position="130"/>
    </location>
</feature>
<accession>A0A1G8I225</accession>
<gene>
    <name evidence="2" type="ORF">SAMN05216352_10510</name>
</gene>
<protein>
    <submittedName>
        <fullName evidence="2">Glycosyltransferase involved in cell wall bisynthesis</fullName>
    </submittedName>
</protein>
<proteinExistence type="predicted"/>